<proteinExistence type="predicted"/>
<comment type="caution">
    <text evidence="2">The sequence shown here is derived from an EMBL/GenBank/DDBJ whole genome shotgun (WGS) entry which is preliminary data.</text>
</comment>
<accession>T5LPZ2</accession>
<dbReference type="RefSeq" id="WP_020994910.1">
    <property type="nucleotide sequence ID" value="NZ_CABMNL010000001.1"/>
</dbReference>
<reference evidence="2" key="1">
    <citation type="submission" date="2011-10" db="EMBL/GenBank/DDBJ databases">
        <title>The Genome Sequence of Oxalobacter formigenes HOxBLS.</title>
        <authorList>
            <consortium name="The Broad Institute Genome Sequencing Platform"/>
            <person name="Earl A."/>
            <person name="Ward D."/>
            <person name="Feldgarden M."/>
            <person name="Gevers D."/>
            <person name="Allison M.J."/>
            <person name="Humphrey S."/>
            <person name="Young S.K."/>
            <person name="Zeng Q."/>
            <person name="Gargeya S."/>
            <person name="Fitzgerald M."/>
            <person name="Haas B."/>
            <person name="Abouelleil A."/>
            <person name="Alvarado L."/>
            <person name="Arachchi H.M."/>
            <person name="Berlin A."/>
            <person name="Brown A."/>
            <person name="Chapman S.B."/>
            <person name="Chen Z."/>
            <person name="Dunbar C."/>
            <person name="Freedman E."/>
            <person name="Gearin G."/>
            <person name="Goldberg J."/>
            <person name="Griggs A."/>
            <person name="Gujja S."/>
            <person name="Heiman D."/>
            <person name="Howarth C."/>
            <person name="Larson L."/>
            <person name="Lui A."/>
            <person name="MacDonald P.J.P."/>
            <person name="Montmayeur A."/>
            <person name="Murphy C."/>
            <person name="Neiman D."/>
            <person name="Pearson M."/>
            <person name="Priest M."/>
            <person name="Roberts A."/>
            <person name="Saif S."/>
            <person name="Shea T."/>
            <person name="Shenoy N."/>
            <person name="Sisk P."/>
            <person name="Stolte C."/>
            <person name="Sykes S."/>
            <person name="Wortman J."/>
            <person name="Nusbaum C."/>
            <person name="Birren B."/>
        </authorList>
    </citation>
    <scope>NUCLEOTIDE SEQUENCE [LARGE SCALE GENOMIC DNA]</scope>
    <source>
        <strain evidence="2">HOxBLS</strain>
    </source>
</reference>
<dbReference type="Proteomes" id="UP000003973">
    <property type="component" value="Unassembled WGS sequence"/>
</dbReference>
<dbReference type="HOGENOM" id="CLU_2899825_0_0_4"/>
<keyword evidence="1" id="KW-0472">Membrane</keyword>
<name>T5LPZ2_9BURK</name>
<sequence length="62" mass="7139">MACTGFRVERGGDRLKGKRDGKNGMVWDFAFFVLKRANMPRKAFIMLFFFIYGFTGGFGILF</sequence>
<evidence type="ECO:0000313" key="3">
    <source>
        <dbReference type="Proteomes" id="UP000003973"/>
    </source>
</evidence>
<dbReference type="AlphaFoldDB" id="T5LPZ2"/>
<protein>
    <submittedName>
        <fullName evidence="2">Uncharacterized protein</fullName>
    </submittedName>
</protein>
<feature type="transmembrane region" description="Helical" evidence="1">
    <location>
        <begin position="43"/>
        <end position="61"/>
    </location>
</feature>
<keyword evidence="3" id="KW-1185">Reference proteome</keyword>
<keyword evidence="1" id="KW-1133">Transmembrane helix</keyword>
<keyword evidence="1" id="KW-0812">Transmembrane</keyword>
<gene>
    <name evidence="2" type="ORF">OFAG_02159</name>
</gene>
<dbReference type="EMBL" id="ACDP02000008">
    <property type="protein sequence ID" value="EQM95287.1"/>
    <property type="molecule type" value="Genomic_DNA"/>
</dbReference>
<organism evidence="2 3">
    <name type="scientific">Oxalobacter paraformigenes</name>
    <dbReference type="NCBI Taxonomy" id="556268"/>
    <lineage>
        <taxon>Bacteria</taxon>
        <taxon>Pseudomonadati</taxon>
        <taxon>Pseudomonadota</taxon>
        <taxon>Betaproteobacteria</taxon>
        <taxon>Burkholderiales</taxon>
        <taxon>Oxalobacteraceae</taxon>
        <taxon>Oxalobacter</taxon>
    </lineage>
</organism>
<evidence type="ECO:0000313" key="2">
    <source>
        <dbReference type="EMBL" id="EQM95287.1"/>
    </source>
</evidence>
<evidence type="ECO:0000256" key="1">
    <source>
        <dbReference type="SAM" id="Phobius"/>
    </source>
</evidence>